<keyword evidence="8" id="KW-0378">Hydrolase</keyword>
<proteinExistence type="inferred from homology"/>
<dbReference type="InterPro" id="IPR003695">
    <property type="entry name" value="Ppx_GppA_N"/>
</dbReference>
<keyword evidence="9" id="KW-0472">Membrane</keyword>
<dbReference type="GO" id="GO:0005886">
    <property type="term" value="C:plasma membrane"/>
    <property type="evidence" value="ECO:0007669"/>
    <property type="project" value="UniProtKB-SubCell"/>
</dbReference>
<dbReference type="Proteomes" id="UP000198749">
    <property type="component" value="Unassembled WGS sequence"/>
</dbReference>
<name>A0A1H9EPN3_9GAMM</name>
<comment type="similarity">
    <text evidence="3">Belongs to the GppA/Ppx family.</text>
</comment>
<dbReference type="EMBL" id="FOGB01000002">
    <property type="protein sequence ID" value="SEQ27680.1"/>
    <property type="molecule type" value="Genomic_DNA"/>
</dbReference>
<evidence type="ECO:0000259" key="11">
    <source>
        <dbReference type="Pfam" id="PF02541"/>
    </source>
</evidence>
<dbReference type="FunFam" id="3.30.420.40:FF:000023">
    <property type="entry name" value="Guanosine-5'-triphosphate,3'-diphosphate pyrophosphatase"/>
    <property type="match status" value="1"/>
</dbReference>
<dbReference type="SUPFAM" id="SSF53067">
    <property type="entry name" value="Actin-like ATPase domain"/>
    <property type="match status" value="2"/>
</dbReference>
<evidence type="ECO:0000256" key="2">
    <source>
        <dbReference type="ARBA" id="ARBA00004202"/>
    </source>
</evidence>
<reference evidence="14" key="1">
    <citation type="submission" date="2016-10" db="EMBL/GenBank/DDBJ databases">
        <authorList>
            <person name="Varghese N."/>
            <person name="Submissions S."/>
        </authorList>
    </citation>
    <scope>NUCLEOTIDE SEQUENCE [LARGE SCALE GENOMIC DNA]</scope>
    <source>
        <strain evidence="14">DSM 18887</strain>
    </source>
</reference>
<dbReference type="SUPFAM" id="SSF109604">
    <property type="entry name" value="HD-domain/PDEase-like"/>
    <property type="match status" value="1"/>
</dbReference>
<dbReference type="InterPro" id="IPR043129">
    <property type="entry name" value="ATPase_NBD"/>
</dbReference>
<comment type="cofactor">
    <cofactor evidence="1">
        <name>Mg(2+)</name>
        <dbReference type="ChEBI" id="CHEBI:18420"/>
    </cofactor>
</comment>
<comment type="subunit">
    <text evidence="4">Homodimer.</text>
</comment>
<organism evidence="13 14">
    <name type="scientific">Amphritea atlantica</name>
    <dbReference type="NCBI Taxonomy" id="355243"/>
    <lineage>
        <taxon>Bacteria</taxon>
        <taxon>Pseudomonadati</taxon>
        <taxon>Pseudomonadota</taxon>
        <taxon>Gammaproteobacteria</taxon>
        <taxon>Oceanospirillales</taxon>
        <taxon>Oceanospirillaceae</taxon>
        <taxon>Amphritea</taxon>
    </lineage>
</organism>
<dbReference type="AlphaFoldDB" id="A0A1H9EPN3"/>
<dbReference type="GO" id="GO:0006798">
    <property type="term" value="P:polyphosphate catabolic process"/>
    <property type="evidence" value="ECO:0007669"/>
    <property type="project" value="TreeGrafter"/>
</dbReference>
<evidence type="ECO:0000256" key="6">
    <source>
        <dbReference type="ARBA" id="ARBA00020416"/>
    </source>
</evidence>
<dbReference type="FunFam" id="3.30.420.150:FF:000001">
    <property type="entry name" value="Guanosine-5'-triphosphate,3'-diphosphate pyrophosphatase"/>
    <property type="match status" value="1"/>
</dbReference>
<dbReference type="InterPro" id="IPR030673">
    <property type="entry name" value="PyroPPase_GppA_Ppx"/>
</dbReference>
<feature type="domain" description="Ppx/GppA phosphatase N-terminal" evidence="11">
    <location>
        <begin position="28"/>
        <end position="310"/>
    </location>
</feature>
<evidence type="ECO:0000259" key="12">
    <source>
        <dbReference type="Pfam" id="PF21447"/>
    </source>
</evidence>
<dbReference type="InterPro" id="IPR050273">
    <property type="entry name" value="GppA/Ppx_hydrolase"/>
</dbReference>
<accession>A0A1H9EPN3</accession>
<dbReference type="OrthoDB" id="9793035at2"/>
<keyword evidence="7" id="KW-1003">Cell membrane</keyword>
<dbReference type="GO" id="GO:0004309">
    <property type="term" value="F:exopolyphosphatase activity"/>
    <property type="evidence" value="ECO:0007669"/>
    <property type="project" value="UniProtKB-EC"/>
</dbReference>
<dbReference type="InterPro" id="IPR048950">
    <property type="entry name" value="Ppx_GppA_C"/>
</dbReference>
<evidence type="ECO:0000256" key="9">
    <source>
        <dbReference type="ARBA" id="ARBA00023136"/>
    </source>
</evidence>
<sequence length="504" mass="56615">MNQETTTSPGEHSLLAAIDLGSNSFHIVVAKLVQGELQPIDLLSEKVQLAAGLDENRMLTTEAIQRGLECMERFAQRVRDIPDQQIRIVGTNALREASNSDDFILEAEKIMGCSIEVIAGIEEARLIYLGVSHTLAGDNGRRLVIDIGGGSTEFIIGERFEPLELESLEMGCVSFSNRYFPNGIITEKNFQLAVFGALRELLTIKRTYRQLGWDDCVGASGTIKAVRNACITLGYATDKVSASALQQLKEKILSYNHVDEIDIEGLKEDRRSVFPAGIAILSAAFESLGIKEIRFSEGALREGLLYDMAGRLRHEDVRERSINAMMQRYRVDQEQAMRIEQTALIALTQVRESWKLDTTEYHNMLSWAARCCETGLTIAHSQYHKHSAYLVLNSDLPGFTKRQQIQLAAVIQGHRRKFPTATFDQLLPREAKHYSRLTILLRLAFVLNRSRSRERLPAFHLTAEDNELTLAFPDNWLSHQPLTQADLEQEAGYLANAGYTLAFK</sequence>
<protein>
    <recommendedName>
        <fullName evidence="6">Exopolyphosphatase</fullName>
        <ecNumber evidence="5">3.6.1.11</ecNumber>
    </recommendedName>
</protein>
<dbReference type="EC" id="3.6.1.11" evidence="5"/>
<dbReference type="Gene3D" id="3.30.420.150">
    <property type="entry name" value="Exopolyphosphatase. Domain 2"/>
    <property type="match status" value="1"/>
</dbReference>
<evidence type="ECO:0000256" key="10">
    <source>
        <dbReference type="ARBA" id="ARBA00047607"/>
    </source>
</evidence>
<keyword evidence="14" id="KW-1185">Reference proteome</keyword>
<comment type="catalytic activity">
    <reaction evidence="10">
        <text>[phosphate](n) + H2O = [phosphate](n-1) + phosphate + H(+)</text>
        <dbReference type="Rhea" id="RHEA:21528"/>
        <dbReference type="Rhea" id="RHEA-COMP:9859"/>
        <dbReference type="Rhea" id="RHEA-COMP:14279"/>
        <dbReference type="ChEBI" id="CHEBI:15377"/>
        <dbReference type="ChEBI" id="CHEBI:15378"/>
        <dbReference type="ChEBI" id="CHEBI:16838"/>
        <dbReference type="ChEBI" id="CHEBI:43474"/>
        <dbReference type="EC" id="3.6.1.11"/>
    </reaction>
</comment>
<dbReference type="Gene3D" id="3.30.420.40">
    <property type="match status" value="1"/>
</dbReference>
<dbReference type="Gene3D" id="1.10.3210.10">
    <property type="entry name" value="Hypothetical protein af1432"/>
    <property type="match status" value="1"/>
</dbReference>
<gene>
    <name evidence="13" type="ORF">SAMN03080615_01012</name>
</gene>
<dbReference type="PIRSF" id="PIRSF001267">
    <property type="entry name" value="Pyrophosphatase_GppA_Ppx"/>
    <property type="match status" value="1"/>
</dbReference>
<comment type="subcellular location">
    <subcellularLocation>
        <location evidence="2">Cell membrane</location>
        <topology evidence="2">Peripheral membrane protein</topology>
    </subcellularLocation>
</comment>
<evidence type="ECO:0000256" key="1">
    <source>
        <dbReference type="ARBA" id="ARBA00001946"/>
    </source>
</evidence>
<dbReference type="PANTHER" id="PTHR30005:SF14">
    <property type="entry name" value="EXOPOLYPHOSPHATASE"/>
    <property type="match status" value="1"/>
</dbReference>
<dbReference type="NCBIfam" id="TIGR03706">
    <property type="entry name" value="exo_poly_only"/>
    <property type="match status" value="1"/>
</dbReference>
<dbReference type="InterPro" id="IPR022371">
    <property type="entry name" value="Exopolyphosphatase"/>
</dbReference>
<feature type="domain" description="Ppx/GppA phosphatase C-terminal" evidence="12">
    <location>
        <begin position="317"/>
        <end position="490"/>
    </location>
</feature>
<evidence type="ECO:0000313" key="14">
    <source>
        <dbReference type="Proteomes" id="UP000198749"/>
    </source>
</evidence>
<dbReference type="CDD" id="cd24053">
    <property type="entry name" value="ASKHA_NBD_EcPPX-GppA-like"/>
    <property type="match status" value="1"/>
</dbReference>
<evidence type="ECO:0000256" key="4">
    <source>
        <dbReference type="ARBA" id="ARBA00011738"/>
    </source>
</evidence>
<dbReference type="STRING" id="355243.SAMN03080615_01012"/>
<dbReference type="PANTHER" id="PTHR30005">
    <property type="entry name" value="EXOPOLYPHOSPHATASE"/>
    <property type="match status" value="1"/>
</dbReference>
<dbReference type="Pfam" id="PF02541">
    <property type="entry name" value="Ppx-GppA"/>
    <property type="match status" value="1"/>
</dbReference>
<evidence type="ECO:0000256" key="5">
    <source>
        <dbReference type="ARBA" id="ARBA00012451"/>
    </source>
</evidence>
<evidence type="ECO:0000313" key="13">
    <source>
        <dbReference type="EMBL" id="SEQ27680.1"/>
    </source>
</evidence>
<evidence type="ECO:0000256" key="8">
    <source>
        <dbReference type="ARBA" id="ARBA00022801"/>
    </source>
</evidence>
<evidence type="ECO:0000256" key="7">
    <source>
        <dbReference type="ARBA" id="ARBA00022475"/>
    </source>
</evidence>
<dbReference type="Pfam" id="PF21447">
    <property type="entry name" value="Ppx-GppA_III"/>
    <property type="match status" value="1"/>
</dbReference>
<evidence type="ECO:0000256" key="3">
    <source>
        <dbReference type="ARBA" id="ARBA00007125"/>
    </source>
</evidence>
<dbReference type="RefSeq" id="WP_091354825.1">
    <property type="nucleotide sequence ID" value="NZ_AP025284.1"/>
</dbReference>